<evidence type="ECO:0000313" key="5">
    <source>
        <dbReference type="Proteomes" id="UP000718281"/>
    </source>
</evidence>
<evidence type="ECO:0000313" key="2">
    <source>
        <dbReference type="EMBL" id="MBK6302292.1"/>
    </source>
</evidence>
<evidence type="ECO:0000313" key="6">
    <source>
        <dbReference type="Proteomes" id="UP000726105"/>
    </source>
</evidence>
<feature type="signal peptide" evidence="1">
    <location>
        <begin position="1"/>
        <end position="24"/>
    </location>
</feature>
<keyword evidence="1" id="KW-0732">Signal</keyword>
<proteinExistence type="predicted"/>
<accession>A0A934X7L5</accession>
<evidence type="ECO:0008006" key="7">
    <source>
        <dbReference type="Google" id="ProtNLM"/>
    </source>
</evidence>
<dbReference type="EMBL" id="JADKGK010000009">
    <property type="protein sequence ID" value="MBL0003176.1"/>
    <property type="molecule type" value="Genomic_DNA"/>
</dbReference>
<name>A0A934X7L5_9MICO</name>
<evidence type="ECO:0000313" key="4">
    <source>
        <dbReference type="EMBL" id="MBL0003176.1"/>
    </source>
</evidence>
<evidence type="ECO:0000313" key="3">
    <source>
        <dbReference type="EMBL" id="MBK7274393.1"/>
    </source>
</evidence>
<gene>
    <name evidence="2" type="ORF">IPF40_15105</name>
    <name evidence="3" type="ORF">IPI13_14910</name>
    <name evidence="4" type="ORF">IPP00_04035</name>
</gene>
<protein>
    <recommendedName>
        <fullName evidence="7">Secreted protein</fullName>
    </recommendedName>
</protein>
<dbReference type="Proteomes" id="UP000886632">
    <property type="component" value="Unassembled WGS sequence"/>
</dbReference>
<evidence type="ECO:0000256" key="1">
    <source>
        <dbReference type="SAM" id="SignalP"/>
    </source>
</evidence>
<dbReference type="NCBIfam" id="NF038356">
    <property type="entry name" value="actino_DLW39"/>
    <property type="match status" value="1"/>
</dbReference>
<sequence>MPKKIWVALAAAALAALAMRKSVADQQAERDLWAEATDDVRSSDEPGR</sequence>
<dbReference type="EMBL" id="JADJIB010000005">
    <property type="protein sequence ID" value="MBK7274393.1"/>
    <property type="molecule type" value="Genomic_DNA"/>
</dbReference>
<organism evidence="2 5">
    <name type="scientific">Candidatus Phosphoribacter hodrii</name>
    <dbReference type="NCBI Taxonomy" id="2953743"/>
    <lineage>
        <taxon>Bacteria</taxon>
        <taxon>Bacillati</taxon>
        <taxon>Actinomycetota</taxon>
        <taxon>Actinomycetes</taxon>
        <taxon>Micrococcales</taxon>
        <taxon>Dermatophilaceae</taxon>
        <taxon>Candidatus Phosphoribacter</taxon>
    </lineage>
</organism>
<feature type="chain" id="PRO_5036601852" description="Secreted protein" evidence="1">
    <location>
        <begin position="25"/>
        <end position="48"/>
    </location>
</feature>
<dbReference type="InterPro" id="IPR047990">
    <property type="entry name" value="DLW39-like"/>
</dbReference>
<dbReference type="EMBL" id="JADIXZ010000009">
    <property type="protein sequence ID" value="MBK6302292.1"/>
    <property type="molecule type" value="Genomic_DNA"/>
</dbReference>
<dbReference type="AlphaFoldDB" id="A0A934X7L5"/>
<reference evidence="5 6" key="1">
    <citation type="submission" date="2020-10" db="EMBL/GenBank/DDBJ databases">
        <title>Connecting structure to function with the recovery of over 1000 high-quality activated sludge metagenome-assembled genomes encoding full-length rRNA genes using long-read sequencing.</title>
        <authorList>
            <person name="Singleton C.M."/>
            <person name="Petriglieri F."/>
            <person name="Kristensen J.M."/>
            <person name="Kirkegaard R.H."/>
            <person name="Michaelsen T.Y."/>
            <person name="Andersen M.H."/>
            <person name="Karst S.M."/>
            <person name="Dueholm M.S."/>
            <person name="Nielsen P.H."/>
            <person name="Albertsen M."/>
        </authorList>
    </citation>
    <scope>NUCLEOTIDE SEQUENCE [LARGE SCALE GENOMIC DNA]</scope>
    <source>
        <strain evidence="2">AalE_18-Q3-R2-46_BAT3C.188</strain>
        <strain evidence="3">Ega_18-Q3-R5-49_MAXAC.001</strain>
        <strain evidence="4">Ribe_18-Q3-R11-54_MAXAC.001</strain>
    </source>
</reference>
<dbReference type="Proteomes" id="UP000726105">
    <property type="component" value="Unassembled WGS sequence"/>
</dbReference>
<dbReference type="Proteomes" id="UP000718281">
    <property type="component" value="Unassembled WGS sequence"/>
</dbReference>
<comment type="caution">
    <text evidence="2">The sequence shown here is derived from an EMBL/GenBank/DDBJ whole genome shotgun (WGS) entry which is preliminary data.</text>
</comment>